<dbReference type="OrthoDB" id="4764735at2759"/>
<evidence type="ECO:0000313" key="2">
    <source>
        <dbReference type="EMBL" id="PMD58431.1"/>
    </source>
</evidence>
<evidence type="ECO:0000313" key="3">
    <source>
        <dbReference type="Proteomes" id="UP000235371"/>
    </source>
</evidence>
<feature type="compositionally biased region" description="Basic residues" evidence="1">
    <location>
        <begin position="7"/>
        <end position="16"/>
    </location>
</feature>
<feature type="compositionally biased region" description="Basic and acidic residues" evidence="1">
    <location>
        <begin position="90"/>
        <end position="114"/>
    </location>
</feature>
<dbReference type="InParanoid" id="A0A2J6T5Y6"/>
<feature type="compositionally biased region" description="Basic and acidic residues" evidence="1">
    <location>
        <begin position="66"/>
        <end position="77"/>
    </location>
</feature>
<feature type="compositionally biased region" description="Basic and acidic residues" evidence="1">
    <location>
        <begin position="49"/>
        <end position="58"/>
    </location>
</feature>
<dbReference type="EMBL" id="KZ613822">
    <property type="protein sequence ID" value="PMD58431.1"/>
    <property type="molecule type" value="Genomic_DNA"/>
</dbReference>
<organism evidence="2 3">
    <name type="scientific">Hyaloscypha bicolor E</name>
    <dbReference type="NCBI Taxonomy" id="1095630"/>
    <lineage>
        <taxon>Eukaryota</taxon>
        <taxon>Fungi</taxon>
        <taxon>Dikarya</taxon>
        <taxon>Ascomycota</taxon>
        <taxon>Pezizomycotina</taxon>
        <taxon>Leotiomycetes</taxon>
        <taxon>Helotiales</taxon>
        <taxon>Hyaloscyphaceae</taxon>
        <taxon>Hyaloscypha</taxon>
        <taxon>Hyaloscypha bicolor</taxon>
    </lineage>
</organism>
<gene>
    <name evidence="2" type="ORF">K444DRAFT_631023</name>
</gene>
<feature type="region of interest" description="Disordered" evidence="1">
    <location>
        <begin position="1"/>
        <end position="114"/>
    </location>
</feature>
<keyword evidence="3" id="KW-1185">Reference proteome</keyword>
<name>A0A2J6T5Y6_9HELO</name>
<evidence type="ECO:0008006" key="4">
    <source>
        <dbReference type="Google" id="ProtNLM"/>
    </source>
</evidence>
<dbReference type="AlphaFoldDB" id="A0A2J6T5Y6"/>
<protein>
    <recommendedName>
        <fullName evidence="4">J domain-containing protein</fullName>
    </recommendedName>
</protein>
<sequence length="237" mass="27247">MPEKIRAKSSRSKATGRPKATAHQVKARKATARGNLHKNTKPLSTAKEPQAEEESKSEGEEEEESEAKAHNQPENRFTKTTWSKGKKAQKRAERNAEGKNAKREKKIKAEAEDARVREQKLKEEAEEARAKSQAYAHQQRMSAKKRYEQWASACTDFFADPHASARKFPIPKNLKFCTKFVCIKGEKLGWLKKERLRWHPDKFPGREEVKELAQEMFQMFQRLIDGDNIKVGPSMGR</sequence>
<feature type="compositionally biased region" description="Basic residues" evidence="1">
    <location>
        <begin position="25"/>
        <end position="40"/>
    </location>
</feature>
<evidence type="ECO:0000256" key="1">
    <source>
        <dbReference type="SAM" id="MobiDB-lite"/>
    </source>
</evidence>
<accession>A0A2J6T5Y6</accession>
<reference evidence="2 3" key="1">
    <citation type="submission" date="2016-04" db="EMBL/GenBank/DDBJ databases">
        <title>A degradative enzymes factory behind the ericoid mycorrhizal symbiosis.</title>
        <authorList>
            <consortium name="DOE Joint Genome Institute"/>
            <person name="Martino E."/>
            <person name="Morin E."/>
            <person name="Grelet G."/>
            <person name="Kuo A."/>
            <person name="Kohler A."/>
            <person name="Daghino S."/>
            <person name="Barry K."/>
            <person name="Choi C."/>
            <person name="Cichocki N."/>
            <person name="Clum A."/>
            <person name="Copeland A."/>
            <person name="Hainaut M."/>
            <person name="Haridas S."/>
            <person name="Labutti K."/>
            <person name="Lindquist E."/>
            <person name="Lipzen A."/>
            <person name="Khouja H.-R."/>
            <person name="Murat C."/>
            <person name="Ohm R."/>
            <person name="Olson A."/>
            <person name="Spatafora J."/>
            <person name="Veneault-Fourrey C."/>
            <person name="Henrissat B."/>
            <person name="Grigoriev I."/>
            <person name="Martin F."/>
            <person name="Perotto S."/>
        </authorList>
    </citation>
    <scope>NUCLEOTIDE SEQUENCE [LARGE SCALE GENOMIC DNA]</scope>
    <source>
        <strain evidence="2 3">E</strain>
    </source>
</reference>
<dbReference type="GeneID" id="36591367"/>
<proteinExistence type="predicted"/>
<dbReference type="Proteomes" id="UP000235371">
    <property type="component" value="Unassembled WGS sequence"/>
</dbReference>
<dbReference type="RefSeq" id="XP_024735335.1">
    <property type="nucleotide sequence ID" value="XM_024883290.1"/>
</dbReference>